<keyword evidence="1" id="KW-0175">Coiled coil</keyword>
<sequence length="846" mass="95262">MLPVGRASPPEKQSMVPNLMEKGLMLLQCMATRDNLVPEWKLRRRQQSLSKSAQAISRFYRKKGGVREGRLPGHGTANAGLACFSPLTEDLRAWAPHTVFRVGFDDGQRWAENVQRTGSPEAWERRWPSALSLRGWGGSRKSRVVGREEEGGAEQRAASGSTAGSGRQESGPTWMLAVSPVGACACPEVCGSWGRGRGLWSVHMASRVLLSPLQQGEYKQGPSPEDTSFTAKLNELRKAFLERPGCPQFSTKATSMSHYGSATSAQVAEELCTGSDSWKVTQDPSCSQRASDTKVDGHLLPFSKSACEFNYLRKRSESQTMSPVPSSPVLARSYPKRRLPWYISVIHEKDHCLLSLGEEVKRLSELELRLRKKEEEVLALQEEREALKRQLKCLLKSKGQETFVCQCVRDPVPKPAGRLSILKTFFRDEELLQRWRQLRTSASTTPAGTRRRGAGQLPEKGLRPSCPREAGQWWSPETVEAVGSVLPRPCTPAQDPLPPPDLDNIGVQEEEAAGAEAEAAEDEEGKGPAGRKGAAPKEGGEEQEQLEEEEEEVEEVEEVEEEEEEEEEELELELEEKEEEEEDQCRRSSRSLEEAFEQELIAQLEGYEQVIQEFQADLEITRTRYSLATGAIASLQRQVDFQEAQLQTLSTENESLRKELRERKEQLQAMSNKFSNLREDKKLKEMTGIIEKDNLLLRQQVSELQSQLDKQERAMAEYDAKVSQLQAQVSQNQNHLQRRKWLQEEMLSKNELIQQAEQQARVALESAQSRLERLRNKIIQATFSTSGAKSFATEISDNDVLEALQRIISERADYYNQLKQKGVRVPPLQQTEALSSLNKSKKTTSK</sequence>
<evidence type="ECO:0000313" key="4">
    <source>
        <dbReference type="RefSeq" id="XP_044920863.1"/>
    </source>
</evidence>
<dbReference type="OrthoDB" id="9949340at2759"/>
<dbReference type="InterPro" id="IPR052642">
    <property type="entry name" value="CC-FHA_domain"/>
</dbReference>
<feature type="region of interest" description="Disordered" evidence="2">
    <location>
        <begin position="136"/>
        <end position="172"/>
    </location>
</feature>
<feature type="compositionally biased region" description="Polar residues" evidence="2">
    <location>
        <begin position="162"/>
        <end position="171"/>
    </location>
</feature>
<feature type="compositionally biased region" description="Acidic residues" evidence="2">
    <location>
        <begin position="511"/>
        <end position="524"/>
    </location>
</feature>
<feature type="region of interest" description="Disordered" evidence="2">
    <location>
        <begin position="486"/>
        <end position="505"/>
    </location>
</feature>
<feature type="compositionally biased region" description="Acidic residues" evidence="2">
    <location>
        <begin position="541"/>
        <end position="583"/>
    </location>
</feature>
<feature type="region of interest" description="Disordered" evidence="2">
    <location>
        <begin position="439"/>
        <end position="472"/>
    </location>
</feature>
<proteinExistence type="predicted"/>
<feature type="coiled-coil region" evidence="1">
    <location>
        <begin position="356"/>
        <end position="397"/>
    </location>
</feature>
<dbReference type="RefSeq" id="XP_044920863.1">
    <property type="nucleotide sequence ID" value="XM_045064928.1"/>
</dbReference>
<dbReference type="Proteomes" id="UP000000715">
    <property type="component" value="Unplaced"/>
</dbReference>
<evidence type="ECO:0000313" key="3">
    <source>
        <dbReference type="Proteomes" id="UP000000715"/>
    </source>
</evidence>
<keyword evidence="3" id="KW-1185">Reference proteome</keyword>
<organism evidence="3 4">
    <name type="scientific">Mustela putorius furo</name>
    <name type="common">European domestic ferret</name>
    <name type="synonym">Mustela furo</name>
    <dbReference type="NCBI Taxonomy" id="9669"/>
    <lineage>
        <taxon>Eukaryota</taxon>
        <taxon>Metazoa</taxon>
        <taxon>Chordata</taxon>
        <taxon>Craniata</taxon>
        <taxon>Vertebrata</taxon>
        <taxon>Euteleostomi</taxon>
        <taxon>Mammalia</taxon>
        <taxon>Eutheria</taxon>
        <taxon>Laurasiatheria</taxon>
        <taxon>Carnivora</taxon>
        <taxon>Caniformia</taxon>
        <taxon>Musteloidea</taxon>
        <taxon>Mustelidae</taxon>
        <taxon>Mustelinae</taxon>
        <taxon>Mustela</taxon>
    </lineage>
</organism>
<dbReference type="PANTHER" id="PTHR18853:SF9">
    <property type="entry name" value="COILED-COIL DOMAIN-CONTAINING PROTEIN 27"/>
    <property type="match status" value="1"/>
</dbReference>
<name>A0A8U0UMP8_MUSPF</name>
<evidence type="ECO:0000256" key="2">
    <source>
        <dbReference type="SAM" id="MobiDB-lite"/>
    </source>
</evidence>
<gene>
    <name evidence="4" type="primary">CCDC27</name>
</gene>
<dbReference type="GeneID" id="101679425"/>
<dbReference type="CTD" id="148870"/>
<accession>A0A8U0UMP8</accession>
<feature type="region of interest" description="Disordered" evidence="2">
    <location>
        <begin position="511"/>
        <end position="591"/>
    </location>
</feature>
<reference evidence="4" key="1">
    <citation type="submission" date="2025-08" db="UniProtKB">
        <authorList>
            <consortium name="RefSeq"/>
        </authorList>
    </citation>
    <scope>IDENTIFICATION</scope>
    <source>
        <tissue evidence="4">Brain</tissue>
    </source>
</reference>
<protein>
    <submittedName>
        <fullName evidence="4">LOW QUALITY PROTEIN: coiled-coil domain-containing protein 27</fullName>
    </submittedName>
</protein>
<dbReference type="AlphaFoldDB" id="A0A8U0UMP8"/>
<dbReference type="PANTHER" id="PTHR18853">
    <property type="entry name" value="FORKHEAD-ASSOCIATED DOMAIN-CONTAINING PROTEIN 1-RELATED"/>
    <property type="match status" value="1"/>
</dbReference>
<evidence type="ECO:0000256" key="1">
    <source>
        <dbReference type="SAM" id="Coils"/>
    </source>
</evidence>